<dbReference type="CDD" id="cd04435">
    <property type="entry name" value="DEP_fRom2"/>
    <property type="match status" value="1"/>
</dbReference>
<dbReference type="Pfam" id="PF00621">
    <property type="entry name" value="RhoGEF"/>
    <property type="match status" value="1"/>
</dbReference>
<dbReference type="PROSITE" id="PS50219">
    <property type="entry name" value="CNH"/>
    <property type="match status" value="1"/>
</dbReference>
<feature type="compositionally biased region" description="Basic and acidic residues" evidence="3">
    <location>
        <begin position="158"/>
        <end position="176"/>
    </location>
</feature>
<dbReference type="SMART" id="SM00049">
    <property type="entry name" value="DEP"/>
    <property type="match status" value="1"/>
</dbReference>
<dbReference type="PROSITE" id="PS50010">
    <property type="entry name" value="DH_2"/>
    <property type="match status" value="1"/>
</dbReference>
<evidence type="ECO:0000256" key="2">
    <source>
        <dbReference type="ARBA" id="ARBA00022658"/>
    </source>
</evidence>
<dbReference type="SMART" id="SM00233">
    <property type="entry name" value="PH"/>
    <property type="match status" value="1"/>
</dbReference>
<feature type="domain" description="PH" evidence="4">
    <location>
        <begin position="783"/>
        <end position="892"/>
    </location>
</feature>
<sequence length="1332" mass="149211">MDYPAGPRGPDKRNAAYESIFGRSSTVHHRPPPPPSNYTPSIRGAPSIRSVYTTQSDYDPRYAQPQPYLQPQQHYQQPMYSHAPPPPPLHAQPFRQSHMPPPQPVGPRMPNQQYYNPRMTIMEEPAPAPPPGMTAAQAYQAQVTGQLQRNAPGPSSRPDFRLEALGESFGDGKLDIDFPTQGPSAPSAPTIIEEEPEPSPEDSELPWAATPARPASDASSTLVDHQPPTSTPSSRPHPLQLNTALDPAVSRVEREYTPSPSASVSTHTNSSSSLEHLRSQSRRSSESARTMPVRSETLRRERTLRDKQQLTPTKSAPPSARPPDSTGKSHHKTRSRQPLVYPALLSRIAAALQARVTIATLAKDGLEYTDAFTGRDAVDKIAYIIKTTDRNLALLLGRALDAQKFFHDVTYDHRLRDSSNELYQFSSRVAPWGSGDLAAAAADDEVAGGAADGEQQEEDEARLPVGVFTLLTDCYSPTCSRDRLCYSISCPRRIEQQRRLHVKPDADDLTAGAQKKQEEDAANELAKQDAAENEDTRIGASEPGALWIHSVPQEVIDSVSDQEKKRQEAINEVIYTERDFVRDMEYLRDAWMRPLEKMEGIPEGFVEKVFWNIEEIIAVNTRLRDALNKRQKAYAVVETIGDILAEHAPNFDPFVKYGAHQLYGKYEFEREKAANPAFAAFVEETERLPVSRKLELNGYLTKPTTRLARYPLLLGVVQKYTADDNPDKENLTKVIAVVKGFLDRVNVESGKTENSFNLMQLDQQLVFRPGEAVDLRLRDPGRELIYKGPMKRRGGSNADSGDLQVFLFDHALLMVKQKSKHEQLKVIRRPIPLELLVVSCPDDPRAPPKAESKGGFPITFAHLGRKGYTLILSAATFVARRKWLEHIHKQQEVLRTRSLIFDTIVLSDRFFVGDQKRVLCAVPFDGGNRVVYGAQDGVYLANLRDQSMPPVQVLMINEVVQVDVLEAQQMLIVLSERTVWAYALDALRLDDIRTNGALQRRVSSHINFFKAGTCLGRTLVCVVKTSALSSTIKALEPVDKAVRGRSKPTFRKWVQGTNDALKPYKEFYIPLESSSLHFLKSRICIGCTKGFEIVDLETLDTQGLLDPQDSTLDFVKRREGLVRPMAIYRVDTDFLLCYDEFAFYVNKNGWRARPKFIIFWEGMPTAFALHYPYVLAFEPSFVEVRHVETGQLMQVIQGSNLRCLFAENPPSTTNTASPQYSQQHYPSRTPYGMSAPNAYGGRQSMYSQYSMSTTFGFTHGQDRDEIIMVSEDRIMALRLANATEAPVGLQPAWNASSSTLYSQQSMPPPPPPQHSMPYQHPQAAYSQSLYGH</sequence>
<dbReference type="PANTHER" id="PTHR46572:SF2">
    <property type="entry name" value="RHO1 GDP-GTP EXCHANGE PROTEIN 1-RELATED"/>
    <property type="match status" value="1"/>
</dbReference>
<protein>
    <submittedName>
        <fullName evidence="7">CNH-domain-containing protein</fullName>
    </submittedName>
</protein>
<dbReference type="InterPro" id="IPR001849">
    <property type="entry name" value="PH_domain"/>
</dbReference>
<feature type="compositionally biased region" description="Low complexity" evidence="3">
    <location>
        <begin position="62"/>
        <end position="80"/>
    </location>
</feature>
<dbReference type="InterPro" id="IPR000219">
    <property type="entry name" value="DH_dom"/>
</dbReference>
<feature type="compositionally biased region" description="Basic and acidic residues" evidence="3">
    <location>
        <begin position="296"/>
        <end position="308"/>
    </location>
</feature>
<dbReference type="SUPFAM" id="SSF50729">
    <property type="entry name" value="PH domain-like"/>
    <property type="match status" value="1"/>
</dbReference>
<feature type="region of interest" description="Disordered" evidence="3">
    <location>
        <begin position="1298"/>
        <end position="1332"/>
    </location>
</feature>
<dbReference type="SUPFAM" id="SSF48065">
    <property type="entry name" value="DBL homology domain (DH-domain)"/>
    <property type="match status" value="1"/>
</dbReference>
<name>A0A165NTB6_EXIGL</name>
<evidence type="ECO:0000313" key="7">
    <source>
        <dbReference type="EMBL" id="KZW01191.1"/>
    </source>
</evidence>
<evidence type="ECO:0000259" key="6">
    <source>
        <dbReference type="PROSITE" id="PS50219"/>
    </source>
</evidence>
<feature type="compositionally biased region" description="Polar residues" evidence="3">
    <location>
        <begin position="139"/>
        <end position="149"/>
    </location>
</feature>
<proteinExistence type="predicted"/>
<dbReference type="PANTHER" id="PTHR46572">
    <property type="entry name" value="RHO1 GDP-GTP EXCHANGE PROTEIN 1-RELATED"/>
    <property type="match status" value="1"/>
</dbReference>
<evidence type="ECO:0000259" key="4">
    <source>
        <dbReference type="PROSITE" id="PS50003"/>
    </source>
</evidence>
<dbReference type="Proteomes" id="UP000077266">
    <property type="component" value="Unassembled WGS sequence"/>
</dbReference>
<feature type="region of interest" description="Disordered" evidence="3">
    <location>
        <begin position="1"/>
        <end position="337"/>
    </location>
</feature>
<feature type="compositionally biased region" description="Basic and acidic residues" evidence="3">
    <location>
        <begin position="275"/>
        <end position="286"/>
    </location>
</feature>
<dbReference type="SMART" id="SM00325">
    <property type="entry name" value="RhoGEF"/>
    <property type="match status" value="1"/>
</dbReference>
<dbReference type="InterPro" id="IPR036388">
    <property type="entry name" value="WH-like_DNA-bd_sf"/>
</dbReference>
<feature type="domain" description="CNH" evidence="6">
    <location>
        <begin position="915"/>
        <end position="1211"/>
    </location>
</feature>
<dbReference type="Gene3D" id="1.20.900.10">
    <property type="entry name" value="Dbl homology (DH) domain"/>
    <property type="match status" value="1"/>
</dbReference>
<keyword evidence="2" id="KW-0344">Guanine-nucleotide releasing factor</keyword>
<feature type="compositionally biased region" description="Basic and acidic residues" evidence="3">
    <location>
        <begin position="526"/>
        <end position="537"/>
    </location>
</feature>
<dbReference type="InParanoid" id="A0A165NTB6"/>
<dbReference type="InterPro" id="IPR000591">
    <property type="entry name" value="DEP_dom"/>
</dbReference>
<evidence type="ECO:0000259" key="5">
    <source>
        <dbReference type="PROSITE" id="PS50010"/>
    </source>
</evidence>
<evidence type="ECO:0000313" key="8">
    <source>
        <dbReference type="Proteomes" id="UP000077266"/>
    </source>
</evidence>
<dbReference type="GO" id="GO:0035556">
    <property type="term" value="P:intracellular signal transduction"/>
    <property type="evidence" value="ECO:0007669"/>
    <property type="project" value="InterPro"/>
</dbReference>
<dbReference type="PROSITE" id="PS50003">
    <property type="entry name" value="PH_DOMAIN"/>
    <property type="match status" value="1"/>
</dbReference>
<dbReference type="CDD" id="cd00160">
    <property type="entry name" value="RhoGEF"/>
    <property type="match status" value="1"/>
</dbReference>
<dbReference type="InterPro" id="IPR052233">
    <property type="entry name" value="Rho-type_GEFs"/>
</dbReference>
<keyword evidence="8" id="KW-1185">Reference proteome</keyword>
<keyword evidence="1" id="KW-0597">Phosphoprotein</keyword>
<evidence type="ECO:0000256" key="3">
    <source>
        <dbReference type="SAM" id="MobiDB-lite"/>
    </source>
</evidence>
<accession>A0A165NTB6</accession>
<dbReference type="Pfam" id="PF15405">
    <property type="entry name" value="PH_5"/>
    <property type="match status" value="2"/>
</dbReference>
<evidence type="ECO:0000256" key="1">
    <source>
        <dbReference type="ARBA" id="ARBA00022553"/>
    </source>
</evidence>
<dbReference type="SMART" id="SM00036">
    <property type="entry name" value="CNH"/>
    <property type="match status" value="1"/>
</dbReference>
<feature type="region of interest" description="Disordered" evidence="3">
    <location>
        <begin position="499"/>
        <end position="543"/>
    </location>
</feature>
<dbReference type="FunCoup" id="A0A165NTB6">
    <property type="interactions" value="47"/>
</dbReference>
<dbReference type="Gene3D" id="2.30.29.30">
    <property type="entry name" value="Pleckstrin-homology domain (PH domain)/Phosphotyrosine-binding domain (PTB)"/>
    <property type="match status" value="1"/>
</dbReference>
<dbReference type="OrthoDB" id="2272012at2759"/>
<dbReference type="Pfam" id="PF00610">
    <property type="entry name" value="DEP"/>
    <property type="match status" value="1"/>
</dbReference>
<dbReference type="InterPro" id="IPR035899">
    <property type="entry name" value="DBL_dom_sf"/>
</dbReference>
<reference evidence="7 8" key="1">
    <citation type="journal article" date="2016" name="Mol. Biol. Evol.">
        <title>Comparative Genomics of Early-Diverging Mushroom-Forming Fungi Provides Insights into the Origins of Lignocellulose Decay Capabilities.</title>
        <authorList>
            <person name="Nagy L.G."/>
            <person name="Riley R."/>
            <person name="Tritt A."/>
            <person name="Adam C."/>
            <person name="Daum C."/>
            <person name="Floudas D."/>
            <person name="Sun H."/>
            <person name="Yadav J.S."/>
            <person name="Pangilinan J."/>
            <person name="Larsson K.H."/>
            <person name="Matsuura K."/>
            <person name="Barry K."/>
            <person name="Labutti K."/>
            <person name="Kuo R."/>
            <person name="Ohm R.A."/>
            <person name="Bhattacharya S.S."/>
            <person name="Shirouzu T."/>
            <person name="Yoshinaga Y."/>
            <person name="Martin F.M."/>
            <person name="Grigoriev I.V."/>
            <person name="Hibbett D.S."/>
        </authorList>
    </citation>
    <scope>NUCLEOTIDE SEQUENCE [LARGE SCALE GENOMIC DNA]</scope>
    <source>
        <strain evidence="7 8">HHB12029</strain>
    </source>
</reference>
<dbReference type="GO" id="GO:0005085">
    <property type="term" value="F:guanyl-nucleotide exchange factor activity"/>
    <property type="evidence" value="ECO:0007669"/>
    <property type="project" value="UniProtKB-KW"/>
</dbReference>
<dbReference type="STRING" id="1314781.A0A165NTB6"/>
<dbReference type="InterPro" id="IPR041675">
    <property type="entry name" value="PH_5"/>
</dbReference>
<dbReference type="EMBL" id="KV425895">
    <property type="protein sequence ID" value="KZW01191.1"/>
    <property type="molecule type" value="Genomic_DNA"/>
</dbReference>
<dbReference type="InterPro" id="IPR001180">
    <property type="entry name" value="CNH_dom"/>
</dbReference>
<feature type="compositionally biased region" description="Low complexity" evidence="3">
    <location>
        <begin position="259"/>
        <end position="274"/>
    </location>
</feature>
<dbReference type="SUPFAM" id="SSF46785">
    <property type="entry name" value="Winged helix' DNA-binding domain"/>
    <property type="match status" value="1"/>
</dbReference>
<organism evidence="7 8">
    <name type="scientific">Exidia glandulosa HHB12029</name>
    <dbReference type="NCBI Taxonomy" id="1314781"/>
    <lineage>
        <taxon>Eukaryota</taxon>
        <taxon>Fungi</taxon>
        <taxon>Dikarya</taxon>
        <taxon>Basidiomycota</taxon>
        <taxon>Agaricomycotina</taxon>
        <taxon>Agaricomycetes</taxon>
        <taxon>Auriculariales</taxon>
        <taxon>Exidiaceae</taxon>
        <taxon>Exidia</taxon>
    </lineage>
</organism>
<dbReference type="InterPro" id="IPR011993">
    <property type="entry name" value="PH-like_dom_sf"/>
</dbReference>
<feature type="compositionally biased region" description="Acidic residues" evidence="3">
    <location>
        <begin position="192"/>
        <end position="204"/>
    </location>
</feature>
<dbReference type="Pfam" id="PF00780">
    <property type="entry name" value="CNH"/>
    <property type="match status" value="1"/>
</dbReference>
<feature type="domain" description="DH" evidence="5">
    <location>
        <begin position="565"/>
        <end position="748"/>
    </location>
</feature>
<dbReference type="Gene3D" id="1.10.10.10">
    <property type="entry name" value="Winged helix-like DNA-binding domain superfamily/Winged helix DNA-binding domain"/>
    <property type="match status" value="1"/>
</dbReference>
<dbReference type="InterPro" id="IPR036390">
    <property type="entry name" value="WH_DNA-bd_sf"/>
</dbReference>
<gene>
    <name evidence="7" type="ORF">EXIGLDRAFT_638502</name>
</gene>